<dbReference type="EMBL" id="CAJVPS010026975">
    <property type="protein sequence ID" value="CAG8722909.1"/>
    <property type="molecule type" value="Genomic_DNA"/>
</dbReference>
<evidence type="ECO:0000313" key="2">
    <source>
        <dbReference type="Proteomes" id="UP000789508"/>
    </source>
</evidence>
<gene>
    <name evidence="1" type="ORF">ALEPTO_LOCUS12321</name>
</gene>
<protein>
    <submittedName>
        <fullName evidence="1">14273_t:CDS:1</fullName>
    </submittedName>
</protein>
<dbReference type="AlphaFoldDB" id="A0A9N9ND84"/>
<proteinExistence type="predicted"/>
<name>A0A9N9ND84_9GLOM</name>
<keyword evidence="2" id="KW-1185">Reference proteome</keyword>
<accession>A0A9N9ND84</accession>
<reference evidence="1" key="1">
    <citation type="submission" date="2021-06" db="EMBL/GenBank/DDBJ databases">
        <authorList>
            <person name="Kallberg Y."/>
            <person name="Tangrot J."/>
            <person name="Rosling A."/>
        </authorList>
    </citation>
    <scope>NUCLEOTIDE SEQUENCE</scope>
    <source>
        <strain evidence="1">FL130A</strain>
    </source>
</reference>
<sequence>DIVTSEQSLKINNMVNITMNHLEYFYLCVSVPLDIIDNQDNVWGKVISLDPGVCTFMTGYDPNSQLIEWGNGNLNKIFKLSKKYNKLQSDKDFVLG</sequence>
<organism evidence="1 2">
    <name type="scientific">Ambispora leptoticha</name>
    <dbReference type="NCBI Taxonomy" id="144679"/>
    <lineage>
        <taxon>Eukaryota</taxon>
        <taxon>Fungi</taxon>
        <taxon>Fungi incertae sedis</taxon>
        <taxon>Mucoromycota</taxon>
        <taxon>Glomeromycotina</taxon>
        <taxon>Glomeromycetes</taxon>
        <taxon>Archaeosporales</taxon>
        <taxon>Ambisporaceae</taxon>
        <taxon>Ambispora</taxon>
    </lineage>
</organism>
<dbReference type="Proteomes" id="UP000789508">
    <property type="component" value="Unassembled WGS sequence"/>
</dbReference>
<evidence type="ECO:0000313" key="1">
    <source>
        <dbReference type="EMBL" id="CAG8722909.1"/>
    </source>
</evidence>
<feature type="non-terminal residue" evidence="1">
    <location>
        <position position="1"/>
    </location>
</feature>
<comment type="caution">
    <text evidence="1">The sequence shown here is derived from an EMBL/GenBank/DDBJ whole genome shotgun (WGS) entry which is preliminary data.</text>
</comment>
<dbReference type="OrthoDB" id="2420146at2759"/>